<dbReference type="InterPro" id="IPR029207">
    <property type="entry name" value="FAM198"/>
</dbReference>
<feature type="compositionally biased region" description="Basic residues" evidence="7">
    <location>
        <begin position="101"/>
        <end position="111"/>
    </location>
</feature>
<gene>
    <name evidence="8" type="primary">gask1a</name>
</gene>
<organism evidence="8 9">
    <name type="scientific">Callorhinchus milii</name>
    <name type="common">Ghost shark</name>
    <dbReference type="NCBI Taxonomy" id="7868"/>
    <lineage>
        <taxon>Eukaryota</taxon>
        <taxon>Metazoa</taxon>
        <taxon>Chordata</taxon>
        <taxon>Craniata</taxon>
        <taxon>Vertebrata</taxon>
        <taxon>Chondrichthyes</taxon>
        <taxon>Holocephali</taxon>
        <taxon>Chimaeriformes</taxon>
        <taxon>Callorhinchidae</taxon>
        <taxon>Callorhinchus</taxon>
    </lineage>
</organism>
<evidence type="ECO:0000256" key="1">
    <source>
        <dbReference type="ARBA" id="ARBA00004308"/>
    </source>
</evidence>
<dbReference type="PROSITE" id="PS00758">
    <property type="entry name" value="ARGE_DAPE_CPG2_1"/>
    <property type="match status" value="1"/>
</dbReference>
<evidence type="ECO:0000256" key="7">
    <source>
        <dbReference type="SAM" id="MobiDB-lite"/>
    </source>
</evidence>
<dbReference type="InParanoid" id="A0A4W3I6R4"/>
<dbReference type="AlphaFoldDB" id="A0A4W3I6R4"/>
<keyword evidence="5" id="KW-0333">Golgi apparatus</keyword>
<feature type="compositionally biased region" description="Polar residues" evidence="7">
    <location>
        <begin position="222"/>
        <end position="236"/>
    </location>
</feature>
<dbReference type="Pfam" id="PF15051">
    <property type="entry name" value="FAM198"/>
    <property type="match status" value="1"/>
</dbReference>
<reference evidence="9" key="1">
    <citation type="journal article" date="2006" name="Science">
        <title>Ancient noncoding elements conserved in the human genome.</title>
        <authorList>
            <person name="Venkatesh B."/>
            <person name="Kirkness E.F."/>
            <person name="Loh Y.H."/>
            <person name="Halpern A.L."/>
            <person name="Lee A.P."/>
            <person name="Johnson J."/>
            <person name="Dandona N."/>
            <person name="Viswanathan L.D."/>
            <person name="Tay A."/>
            <person name="Venter J.C."/>
            <person name="Strausberg R.L."/>
            <person name="Brenner S."/>
        </authorList>
    </citation>
    <scope>NUCLEOTIDE SEQUENCE [LARGE SCALE GENOMIC DNA]</scope>
</reference>
<dbReference type="GO" id="GO:0005794">
    <property type="term" value="C:Golgi apparatus"/>
    <property type="evidence" value="ECO:0007669"/>
    <property type="project" value="UniProtKB-SubCell"/>
</dbReference>
<sequence>MVMINTLPPLPTADNSIFGFDYRAPGRPHGRYTQHRLWRNSTGAFVKKTTASQTNGKLPPMGRKKLKRWPVGDAQYNYMQSNYGERHKYPSNSDKADKPKGKGRQLKGIHRKTNDNQAEAFEPQAQEMSPQRRGMSPQIQAGKNTDPHGMTQDNRPPPTHSPSSVEKPILQANNVNRIVTIKRSSVQLSQKSVTLKISTSGVKDGMSHDKPVLQGTSDKKQNAPQFKTSSNRTESVPVQKVKNKAYHQTTRTSSINSASDMFLANNGKSEDRRGGEPKLCNNFEANLLLSDSGDKASLLGHPPPWFNSNDIEKMKLLSKGSVTAKERIPGHGQVMQVGLSSHPDTVIPDLLAHCQDGFCGLIKRPSDLYEVLAFHLDRVLGLNRSLPVVARRFSDGLLPYRYTDGVPRPIVWWDSDIQHLDNPNKDQNSFELSWLQYQAQLQRHCGTADSQKNPTEDCLSVKHSEWGRLALFDFLLQVHDRLDRHCCGFSPEPSEPCVQELLRENCRSLKEQALVHILVRKGDPSRLVYIDNAARLLQPEDNLNFRLLEGIDELPLHAVSVLKSGCFRDMLLRSLYADREFWESHKGIKEVQKLVHTVERRSQLLLNYIQEKNIQVVTE</sequence>
<proteinExistence type="inferred from homology"/>
<protein>
    <submittedName>
        <fullName evidence="8">Golgi associated kinase 1A</fullName>
    </submittedName>
</protein>
<keyword evidence="4" id="KW-0378">Hydrolase</keyword>
<comment type="subcellular location">
    <subcellularLocation>
        <location evidence="1">Endomembrane system</location>
    </subcellularLocation>
    <subcellularLocation>
        <location evidence="2">Golgi apparatus</location>
    </subcellularLocation>
</comment>
<evidence type="ECO:0000256" key="4">
    <source>
        <dbReference type="ARBA" id="ARBA00022801"/>
    </source>
</evidence>
<dbReference type="STRING" id="7868.ENSCMIP00000016699"/>
<dbReference type="PANTHER" id="PTHR15905">
    <property type="entry name" value="GOLGI-ASSOCIATED KINASE 1B-RELATED"/>
    <property type="match status" value="1"/>
</dbReference>
<feature type="compositionally biased region" description="Basic and acidic residues" evidence="7">
    <location>
        <begin position="205"/>
        <end position="221"/>
    </location>
</feature>
<keyword evidence="6" id="KW-0472">Membrane</keyword>
<dbReference type="Proteomes" id="UP000314986">
    <property type="component" value="Unassembled WGS sequence"/>
</dbReference>
<feature type="compositionally biased region" description="Basic and acidic residues" evidence="7">
    <location>
        <begin position="84"/>
        <end position="100"/>
    </location>
</feature>
<reference evidence="9" key="3">
    <citation type="journal article" date="2014" name="Nature">
        <title>Elephant shark genome provides unique insights into gnathostome evolution.</title>
        <authorList>
            <consortium name="International Elephant Shark Genome Sequencing Consortium"/>
            <person name="Venkatesh B."/>
            <person name="Lee A.P."/>
            <person name="Ravi V."/>
            <person name="Maurya A.K."/>
            <person name="Lian M.M."/>
            <person name="Swann J.B."/>
            <person name="Ohta Y."/>
            <person name="Flajnik M.F."/>
            <person name="Sutoh Y."/>
            <person name="Kasahara M."/>
            <person name="Hoon S."/>
            <person name="Gangu V."/>
            <person name="Roy S.W."/>
            <person name="Irimia M."/>
            <person name="Korzh V."/>
            <person name="Kondrychyn I."/>
            <person name="Lim Z.W."/>
            <person name="Tay B.H."/>
            <person name="Tohari S."/>
            <person name="Kong K.W."/>
            <person name="Ho S."/>
            <person name="Lorente-Galdos B."/>
            <person name="Quilez J."/>
            <person name="Marques-Bonet T."/>
            <person name="Raney B.J."/>
            <person name="Ingham P.W."/>
            <person name="Tay A."/>
            <person name="Hillier L.W."/>
            <person name="Minx P."/>
            <person name="Boehm T."/>
            <person name="Wilson R.K."/>
            <person name="Brenner S."/>
            <person name="Warren W.C."/>
        </authorList>
    </citation>
    <scope>NUCLEOTIDE SEQUENCE [LARGE SCALE GENOMIC DNA]</scope>
</reference>
<evidence type="ECO:0000256" key="2">
    <source>
        <dbReference type="ARBA" id="ARBA00004555"/>
    </source>
</evidence>
<dbReference type="GeneTree" id="ENSGT00420000029769"/>
<reference evidence="8" key="5">
    <citation type="submission" date="2025-09" db="UniProtKB">
        <authorList>
            <consortium name="Ensembl"/>
        </authorList>
    </citation>
    <scope>IDENTIFICATION</scope>
</reference>
<comment type="similarity">
    <text evidence="3">Belongs to the GASK family.</text>
</comment>
<evidence type="ECO:0000313" key="8">
    <source>
        <dbReference type="Ensembl" id="ENSCMIP00000016699.1"/>
    </source>
</evidence>
<feature type="region of interest" description="Disordered" evidence="7">
    <location>
        <begin position="201"/>
        <end position="239"/>
    </location>
</feature>
<keyword evidence="9" id="KW-1185">Reference proteome</keyword>
<name>A0A4W3I6R4_CALMI</name>
<dbReference type="PANTHER" id="PTHR15905:SF5">
    <property type="entry name" value="GOLGI-ASSOCIATED KINASE 1A"/>
    <property type="match status" value="1"/>
</dbReference>
<feature type="region of interest" description="Disordered" evidence="7">
    <location>
        <begin position="82"/>
        <end position="170"/>
    </location>
</feature>
<evidence type="ECO:0000256" key="5">
    <source>
        <dbReference type="ARBA" id="ARBA00023034"/>
    </source>
</evidence>
<accession>A0A4W3I6R4</accession>
<dbReference type="InterPro" id="IPR001261">
    <property type="entry name" value="ArgE/DapE_CS"/>
</dbReference>
<reference evidence="8" key="4">
    <citation type="submission" date="2025-08" db="UniProtKB">
        <authorList>
            <consortium name="Ensembl"/>
        </authorList>
    </citation>
    <scope>IDENTIFICATION</scope>
</reference>
<evidence type="ECO:0000313" key="9">
    <source>
        <dbReference type="Proteomes" id="UP000314986"/>
    </source>
</evidence>
<evidence type="ECO:0000256" key="6">
    <source>
        <dbReference type="ARBA" id="ARBA00023136"/>
    </source>
</evidence>
<reference evidence="9" key="2">
    <citation type="journal article" date="2007" name="PLoS Biol.">
        <title>Survey sequencing and comparative analysis of the elephant shark (Callorhinchus milii) genome.</title>
        <authorList>
            <person name="Venkatesh B."/>
            <person name="Kirkness E.F."/>
            <person name="Loh Y.H."/>
            <person name="Halpern A.L."/>
            <person name="Lee A.P."/>
            <person name="Johnson J."/>
            <person name="Dandona N."/>
            <person name="Viswanathan L.D."/>
            <person name="Tay A."/>
            <person name="Venter J.C."/>
            <person name="Strausberg R.L."/>
            <person name="Brenner S."/>
        </authorList>
    </citation>
    <scope>NUCLEOTIDE SEQUENCE [LARGE SCALE GENOMIC DNA]</scope>
</reference>
<dbReference type="Ensembl" id="ENSCMIT00000017031.1">
    <property type="protein sequence ID" value="ENSCMIP00000016699.1"/>
    <property type="gene ID" value="ENSCMIG00000008026.1"/>
</dbReference>
<evidence type="ECO:0000256" key="3">
    <source>
        <dbReference type="ARBA" id="ARBA00007691"/>
    </source>
</evidence>